<reference evidence="4" key="1">
    <citation type="journal article" date="2019" name="Int. J. Syst. Evol. Microbiol.">
        <title>The Global Catalogue of Microorganisms (GCM) 10K type strain sequencing project: providing services to taxonomists for standard genome sequencing and annotation.</title>
        <authorList>
            <consortium name="The Broad Institute Genomics Platform"/>
            <consortium name="The Broad Institute Genome Sequencing Center for Infectious Disease"/>
            <person name="Wu L."/>
            <person name="Ma J."/>
        </authorList>
    </citation>
    <scope>NUCLEOTIDE SEQUENCE [LARGE SCALE GENOMIC DNA]</scope>
    <source>
        <strain evidence="4">JCM 31696</strain>
    </source>
</reference>
<evidence type="ECO:0000256" key="1">
    <source>
        <dbReference type="ARBA" id="ARBA00023052"/>
    </source>
</evidence>
<dbReference type="InterPro" id="IPR009014">
    <property type="entry name" value="Transketo_C/PFOR_II"/>
</dbReference>
<proteinExistence type="predicted"/>
<keyword evidence="4" id="KW-1185">Reference proteome</keyword>
<protein>
    <submittedName>
        <fullName evidence="3">SPFH domain-containing protein</fullName>
    </submittedName>
</protein>
<comment type="caution">
    <text evidence="3">The sequence shown here is derived from an EMBL/GenBank/DDBJ whole genome shotgun (WGS) entry which is preliminary data.</text>
</comment>
<dbReference type="PANTHER" id="PTHR43257:SF2">
    <property type="entry name" value="PYRUVATE DEHYDROGENASE E1 COMPONENT SUBUNIT BETA"/>
    <property type="match status" value="1"/>
</dbReference>
<dbReference type="InterPro" id="IPR001107">
    <property type="entry name" value="Band_7"/>
</dbReference>
<name>A0ABW3CEJ6_9ACTN</name>
<dbReference type="Gene3D" id="3.40.50.920">
    <property type="match status" value="1"/>
</dbReference>
<organism evidence="3 4">
    <name type="scientific">Actinomadura adrarensis</name>
    <dbReference type="NCBI Taxonomy" id="1819600"/>
    <lineage>
        <taxon>Bacteria</taxon>
        <taxon>Bacillati</taxon>
        <taxon>Actinomycetota</taxon>
        <taxon>Actinomycetes</taxon>
        <taxon>Streptosporangiales</taxon>
        <taxon>Thermomonosporaceae</taxon>
        <taxon>Actinomadura</taxon>
    </lineage>
</organism>
<evidence type="ECO:0000259" key="2">
    <source>
        <dbReference type="Pfam" id="PF01145"/>
    </source>
</evidence>
<sequence>MVGVPVLTALLGGYERTGGGEIAVVRNGGFFDDNKIRQVIDPASGRTWTGLYSKIHRYPAQQRFYTITSEAKKAETSGVDVVTVPSADGVNMGIEGTLYFTLNQDHKVLREFDDKFGTRKFRAAGGESLHAWEGEEGWLAFLDQIVRPVIVLEHVDLYTSTGKGPVDDLDYCIPIGRAAVRRTGSRVTVLTYLAMTPRVLEIADEADAEVIDLR</sequence>
<dbReference type="SUPFAM" id="SSF52922">
    <property type="entry name" value="TK C-terminal domain-like"/>
    <property type="match status" value="1"/>
</dbReference>
<keyword evidence="1" id="KW-0786">Thiamine pyrophosphate</keyword>
<evidence type="ECO:0000313" key="4">
    <source>
        <dbReference type="Proteomes" id="UP001597083"/>
    </source>
</evidence>
<feature type="non-terminal residue" evidence="3">
    <location>
        <position position="214"/>
    </location>
</feature>
<dbReference type="EMBL" id="JBHTIR010001750">
    <property type="protein sequence ID" value="MFD0852929.1"/>
    <property type="molecule type" value="Genomic_DNA"/>
</dbReference>
<dbReference type="Proteomes" id="UP001597083">
    <property type="component" value="Unassembled WGS sequence"/>
</dbReference>
<dbReference type="Pfam" id="PF01145">
    <property type="entry name" value="Band_7"/>
    <property type="match status" value="1"/>
</dbReference>
<evidence type="ECO:0000313" key="3">
    <source>
        <dbReference type="EMBL" id="MFD0852929.1"/>
    </source>
</evidence>
<dbReference type="PANTHER" id="PTHR43257">
    <property type="entry name" value="PYRUVATE DEHYDROGENASE E1 COMPONENT BETA SUBUNIT"/>
    <property type="match status" value="1"/>
</dbReference>
<gene>
    <name evidence="3" type="ORF">ACFQ07_11865</name>
</gene>
<accession>A0ABW3CEJ6</accession>
<feature type="domain" description="Band 7" evidence="2">
    <location>
        <begin position="18"/>
        <end position="108"/>
    </location>
</feature>